<keyword evidence="2" id="KW-1133">Transmembrane helix</keyword>
<evidence type="ECO:0000259" key="4">
    <source>
        <dbReference type="PROSITE" id="PS51202"/>
    </source>
</evidence>
<dbReference type="Gene3D" id="3.40.50.720">
    <property type="entry name" value="NAD(P)-binding Rossmann-like Domain"/>
    <property type="match status" value="2"/>
</dbReference>
<protein>
    <submittedName>
        <fullName evidence="5">Glutathione-regulated potassium-efflux system protein KefC</fullName>
    </submittedName>
</protein>
<dbReference type="Pfam" id="PF02254">
    <property type="entry name" value="TrkA_N"/>
    <property type="match status" value="2"/>
</dbReference>
<evidence type="ECO:0000256" key="1">
    <source>
        <dbReference type="SAM" id="MobiDB-lite"/>
    </source>
</evidence>
<name>A0A7K0DWC6_9NOCA</name>
<dbReference type="GO" id="GO:0008324">
    <property type="term" value="F:monoatomic cation transmembrane transporter activity"/>
    <property type="evidence" value="ECO:0007669"/>
    <property type="project" value="InterPro"/>
</dbReference>
<dbReference type="SUPFAM" id="SSF51735">
    <property type="entry name" value="NAD(P)-binding Rossmann-fold domains"/>
    <property type="match status" value="2"/>
</dbReference>
<dbReference type="GO" id="GO:0006813">
    <property type="term" value="P:potassium ion transport"/>
    <property type="evidence" value="ECO:0007669"/>
    <property type="project" value="InterPro"/>
</dbReference>
<accession>A0A7K0DWC6</accession>
<dbReference type="InterPro" id="IPR006037">
    <property type="entry name" value="RCK_C"/>
</dbReference>
<feature type="transmembrane region" description="Helical" evidence="2">
    <location>
        <begin position="277"/>
        <end position="301"/>
    </location>
</feature>
<feature type="region of interest" description="Disordered" evidence="1">
    <location>
        <begin position="694"/>
        <end position="743"/>
    </location>
</feature>
<evidence type="ECO:0000313" key="5">
    <source>
        <dbReference type="EMBL" id="MQY30080.1"/>
    </source>
</evidence>
<comment type="caution">
    <text evidence="5">The sequence shown here is derived from an EMBL/GenBank/DDBJ whole genome shotgun (WGS) entry which is preliminary data.</text>
</comment>
<gene>
    <name evidence="5" type="primary">kefC_2</name>
    <name evidence="5" type="ORF">NRB56_56780</name>
</gene>
<reference evidence="5 6" key="1">
    <citation type="submission" date="2019-10" db="EMBL/GenBank/DDBJ databases">
        <title>Nocardia macrotermitis sp. nov. and Nocardia aurantia sp. nov., isolated from the gut of fungus growing-termite Macrotermes natalensis.</title>
        <authorList>
            <person name="Benndorf R."/>
            <person name="Schwitalla J."/>
            <person name="Martin K."/>
            <person name="De Beer W."/>
            <person name="Kaster A.-K."/>
            <person name="Vollmers J."/>
            <person name="Poulsen M."/>
            <person name="Beemelmanns C."/>
        </authorList>
    </citation>
    <scope>NUCLEOTIDE SEQUENCE [LARGE SCALE GENOMIC DNA]</scope>
    <source>
        <strain evidence="5 6">RB56</strain>
    </source>
</reference>
<feature type="domain" description="RCK N-terminal" evidence="3">
    <location>
        <begin position="317"/>
        <end position="438"/>
    </location>
</feature>
<dbReference type="InterPro" id="IPR003148">
    <property type="entry name" value="RCK_N"/>
</dbReference>
<dbReference type="PANTHER" id="PTHR43833">
    <property type="entry name" value="POTASSIUM CHANNEL PROTEIN 2-RELATED-RELATED"/>
    <property type="match status" value="1"/>
</dbReference>
<feature type="region of interest" description="Disordered" evidence="1">
    <location>
        <begin position="543"/>
        <end position="590"/>
    </location>
</feature>
<dbReference type="Proteomes" id="UP000431401">
    <property type="component" value="Unassembled WGS sequence"/>
</dbReference>
<feature type="compositionally biased region" description="Polar residues" evidence="1">
    <location>
        <begin position="725"/>
        <end position="743"/>
    </location>
</feature>
<keyword evidence="6" id="KW-1185">Reference proteome</keyword>
<evidence type="ECO:0000256" key="2">
    <source>
        <dbReference type="SAM" id="Phobius"/>
    </source>
</evidence>
<dbReference type="PROSITE" id="PS51201">
    <property type="entry name" value="RCK_N"/>
    <property type="match status" value="1"/>
</dbReference>
<dbReference type="InterPro" id="IPR050721">
    <property type="entry name" value="Trk_Ktr_HKT_K-transport"/>
</dbReference>
<proteinExistence type="predicted"/>
<dbReference type="InterPro" id="IPR036291">
    <property type="entry name" value="NAD(P)-bd_dom_sf"/>
</dbReference>
<feature type="region of interest" description="Disordered" evidence="1">
    <location>
        <begin position="604"/>
        <end position="624"/>
    </location>
</feature>
<keyword evidence="2" id="KW-0472">Membrane</keyword>
<dbReference type="AlphaFoldDB" id="A0A7K0DWC6"/>
<keyword evidence="2" id="KW-0812">Transmembrane</keyword>
<dbReference type="InterPro" id="IPR036721">
    <property type="entry name" value="RCK_C_sf"/>
</dbReference>
<dbReference type="PANTHER" id="PTHR43833:SF11">
    <property type="entry name" value="VOLTAGE-GATED POTASSIUM CHANNEL KCH"/>
    <property type="match status" value="1"/>
</dbReference>
<sequence length="743" mass="77571">MGTAAGVPNFVLCGGNPLVHELAVRLLERYGEGTVTAVVPGPDHEWVGLLRALDRVRVVFAARPDEATLRDAGVAEARALALLDNGDVENFHTALRASEMNPRIRLVIRMFNTGLGFRIRTLFADCVVLSISEMAAPSFIAAALGERAVTYLRLGERTLYVTESETDSVHPVICGIRENPDGVELVGPGEPADRTLALATRVPYSPERRRRWLGVFRYLMRNSLIRLMLVMSCLVALGCCLLVVTGTGWGAAVYETLLDAAGAAGSEPEKSPVFKTLQLAVTFIGLAMTPVVTALVVGGVLRAQLTASARPDPSRYENHVVVAGLGNVGMRIVEQLSDLGVRVVALDHKEDARGTQLARSLGVPVVYGQATWEDSLHAAGVARARALVLATNSDAVNLEAAMLGQSYRDDLRVVIRLSDDDLAERVQRSLRKAVARSVFQLAAPEFAAALVESRVIATLTIERTTLLVAELPVESGSALAGRPMRAATLPGRTRVLAVQRAVGVEPSWQSPPDTVLTPGNHLIAIATRAGLDELQTLCTTSTLPDSGAAGKQPLDLPAESAPPISTAEPGPADPVAAMESPRTGSLPDSVTSVAVMGPASADAAAVRESPRTGLVPESVTSVAPGGTVSADAAVAMESPRAGTLPDSVVPVAVVGSVSADAAAVRESPHTGTLPESIGSSHAQGSELLAVVREPPRTESLAESVEPTTLAGPESVGVVKPAEAQSLLTPPTVAGSSEQADPVV</sequence>
<dbReference type="Pfam" id="PF02080">
    <property type="entry name" value="TrkA_C"/>
    <property type="match status" value="1"/>
</dbReference>
<feature type="domain" description="RCK C-terminal" evidence="4">
    <location>
        <begin position="456"/>
        <end position="540"/>
    </location>
</feature>
<evidence type="ECO:0000259" key="3">
    <source>
        <dbReference type="PROSITE" id="PS51201"/>
    </source>
</evidence>
<organism evidence="5 6">
    <name type="scientific">Nocardia aurantia</name>
    <dbReference type="NCBI Taxonomy" id="2585199"/>
    <lineage>
        <taxon>Bacteria</taxon>
        <taxon>Bacillati</taxon>
        <taxon>Actinomycetota</taxon>
        <taxon>Actinomycetes</taxon>
        <taxon>Mycobacteriales</taxon>
        <taxon>Nocardiaceae</taxon>
        <taxon>Nocardia</taxon>
    </lineage>
</organism>
<dbReference type="EMBL" id="WEGI01000013">
    <property type="protein sequence ID" value="MQY30080.1"/>
    <property type="molecule type" value="Genomic_DNA"/>
</dbReference>
<dbReference type="SUPFAM" id="SSF116726">
    <property type="entry name" value="TrkA C-terminal domain-like"/>
    <property type="match status" value="1"/>
</dbReference>
<feature type="transmembrane region" description="Helical" evidence="2">
    <location>
        <begin position="227"/>
        <end position="249"/>
    </location>
</feature>
<dbReference type="Gene3D" id="3.30.70.1450">
    <property type="entry name" value="Regulator of K+ conductance, C-terminal domain"/>
    <property type="match status" value="1"/>
</dbReference>
<evidence type="ECO:0000313" key="6">
    <source>
        <dbReference type="Proteomes" id="UP000431401"/>
    </source>
</evidence>
<dbReference type="PROSITE" id="PS51202">
    <property type="entry name" value="RCK_C"/>
    <property type="match status" value="1"/>
</dbReference>